<dbReference type="AlphaFoldDB" id="A0A286GMH7"/>
<evidence type="ECO:0000313" key="3">
    <source>
        <dbReference type="Proteomes" id="UP000219452"/>
    </source>
</evidence>
<dbReference type="RefSeq" id="WP_179830293.1">
    <property type="nucleotide sequence ID" value="NZ_OCNH01000005.1"/>
</dbReference>
<protein>
    <submittedName>
        <fullName evidence="2">Uncharacterized protein</fullName>
    </submittedName>
</protein>
<reference evidence="3" key="1">
    <citation type="submission" date="2017-09" db="EMBL/GenBank/DDBJ databases">
        <authorList>
            <person name="Varghese N."/>
            <person name="Submissions S."/>
        </authorList>
    </citation>
    <scope>NUCLEOTIDE SEQUENCE [LARGE SCALE GENOMIC DNA]</scope>
    <source>
        <strain evidence="3">DSM 29961</strain>
    </source>
</reference>
<keyword evidence="1" id="KW-1133">Transmembrane helix</keyword>
<feature type="transmembrane region" description="Helical" evidence="1">
    <location>
        <begin position="12"/>
        <end position="34"/>
    </location>
</feature>
<evidence type="ECO:0000256" key="1">
    <source>
        <dbReference type="SAM" id="Phobius"/>
    </source>
</evidence>
<keyword evidence="1" id="KW-0812">Transmembrane</keyword>
<organism evidence="2 3">
    <name type="scientific">Spirosoma fluviale</name>
    <dbReference type="NCBI Taxonomy" id="1597977"/>
    <lineage>
        <taxon>Bacteria</taxon>
        <taxon>Pseudomonadati</taxon>
        <taxon>Bacteroidota</taxon>
        <taxon>Cytophagia</taxon>
        <taxon>Cytophagales</taxon>
        <taxon>Cytophagaceae</taxon>
        <taxon>Spirosoma</taxon>
    </lineage>
</organism>
<keyword evidence="3" id="KW-1185">Reference proteome</keyword>
<gene>
    <name evidence="2" type="ORF">SAMN06269250_5234</name>
</gene>
<name>A0A286GMH7_9BACT</name>
<evidence type="ECO:0000313" key="2">
    <source>
        <dbReference type="EMBL" id="SOD96289.1"/>
    </source>
</evidence>
<proteinExistence type="predicted"/>
<keyword evidence="1" id="KW-0472">Membrane</keyword>
<accession>A0A286GMH7</accession>
<sequence>MVIDFHISYWPIYVLVILIVLLSPYLAILIPFTLARCCLELDSKAPIMLT</sequence>
<dbReference type="Proteomes" id="UP000219452">
    <property type="component" value="Unassembled WGS sequence"/>
</dbReference>
<dbReference type="EMBL" id="OCNH01000005">
    <property type="protein sequence ID" value="SOD96289.1"/>
    <property type="molecule type" value="Genomic_DNA"/>
</dbReference>